<proteinExistence type="predicted"/>
<evidence type="ECO:0000313" key="3">
    <source>
        <dbReference type="Proteomes" id="UP000280228"/>
    </source>
</evidence>
<dbReference type="RefSeq" id="WP_003661153.1">
    <property type="nucleotide sequence ID" value="NZ_CP018059.1"/>
</dbReference>
<sequence>MTTYYNEQNNQLAKVNSSKADKDGNIWVEIDGKAPVPMNYDDFIKNFRSMSNEFSRKAR</sequence>
<gene>
    <name evidence="1" type="ORF">EJK53_1559</name>
    <name evidence="2" type="ORF">EJK53_1633</name>
</gene>
<dbReference type="EMBL" id="CP034662">
    <property type="protein sequence ID" value="AZQ92841.1"/>
    <property type="molecule type" value="Genomic_DNA"/>
</dbReference>
<accession>A0A198XTI8</accession>
<dbReference type="EMBL" id="CP034662">
    <property type="protein sequence ID" value="AZQ93827.1"/>
    <property type="molecule type" value="Genomic_DNA"/>
</dbReference>
<dbReference type="GeneID" id="66585136"/>
<organism evidence="1 3">
    <name type="scientific">Moraxella catarrhalis</name>
    <name type="common">Branhamella catarrhalis</name>
    <dbReference type="NCBI Taxonomy" id="480"/>
    <lineage>
        <taxon>Bacteria</taxon>
        <taxon>Pseudomonadati</taxon>
        <taxon>Pseudomonadota</taxon>
        <taxon>Gammaproteobacteria</taxon>
        <taxon>Moraxellales</taxon>
        <taxon>Moraxellaceae</taxon>
        <taxon>Moraxella</taxon>
    </lineage>
</organism>
<protein>
    <submittedName>
        <fullName evidence="1">Uncharacterized protein</fullName>
    </submittedName>
</protein>
<dbReference type="Proteomes" id="UP000280228">
    <property type="component" value="Chromosome"/>
</dbReference>
<dbReference type="AlphaFoldDB" id="A0A198XTI8"/>
<evidence type="ECO:0000313" key="1">
    <source>
        <dbReference type="EMBL" id="AZQ92841.1"/>
    </source>
</evidence>
<reference evidence="1 3" key="1">
    <citation type="submission" date="2018-12" db="EMBL/GenBank/DDBJ databases">
        <title>Persistence of Moraxella catarrhalis in Chronic Obstructive Pulmonary Disease and Regulation of the Hag/MID Adhesin.</title>
        <authorList>
            <person name="Murphy T."/>
            <person name="Zhao X."/>
            <person name="Vyas G."/>
            <person name="Aluvathingal J."/>
            <person name="Nadendla S."/>
            <person name="Tallon L."/>
            <person name="Tettelin H."/>
        </authorList>
    </citation>
    <scope>NUCLEOTIDE SEQUENCE [LARGE SCALE GENOMIC DNA]</scope>
    <source>
        <strain evidence="1 3">46P58B1</strain>
    </source>
</reference>
<name>A0A198XTI8_MORCA</name>
<evidence type="ECO:0000313" key="2">
    <source>
        <dbReference type="EMBL" id="AZQ93827.1"/>
    </source>
</evidence>